<dbReference type="InterPro" id="IPR030389">
    <property type="entry name" value="G_FEOB_dom"/>
</dbReference>
<dbReference type="InterPro" id="IPR050860">
    <property type="entry name" value="FeoB_GTPase"/>
</dbReference>
<keyword evidence="11 16" id="KW-0472">Membrane</keyword>
<evidence type="ECO:0000256" key="8">
    <source>
        <dbReference type="ARBA" id="ARBA00023004"/>
    </source>
</evidence>
<comment type="subcellular location">
    <subcellularLocation>
        <location evidence="16">Cell inner membrane</location>
        <topology evidence="16">Multi-pass membrane protein</topology>
    </subcellularLocation>
    <subcellularLocation>
        <location evidence="1">Cell membrane</location>
        <topology evidence="1">Multi-pass membrane protein</topology>
    </subcellularLocation>
</comment>
<dbReference type="GO" id="GO:0015093">
    <property type="term" value="F:ferrous iron transmembrane transporter activity"/>
    <property type="evidence" value="ECO:0007669"/>
    <property type="project" value="UniProtKB-UniRule"/>
</dbReference>
<dbReference type="InterPro" id="IPR003373">
    <property type="entry name" value="Fe2_transport_prot-B"/>
</dbReference>
<evidence type="ECO:0000256" key="14">
    <source>
        <dbReference type="PIRSR" id="PIRSR603373-1"/>
    </source>
</evidence>
<feature type="binding site" evidence="15">
    <location>
        <position position="32"/>
    </location>
    <ligand>
        <name>Mg(2+)</name>
        <dbReference type="ChEBI" id="CHEBI:18420"/>
        <label>2</label>
    </ligand>
</feature>
<dbReference type="PANTHER" id="PTHR43185">
    <property type="entry name" value="FERROUS IRON TRANSPORT PROTEIN B"/>
    <property type="match status" value="1"/>
</dbReference>
<evidence type="ECO:0000256" key="3">
    <source>
        <dbReference type="ARBA" id="ARBA00022475"/>
    </source>
</evidence>
<keyword evidence="5 16" id="KW-0812">Transmembrane</keyword>
<keyword evidence="15" id="KW-0460">Magnesium</keyword>
<evidence type="ECO:0000256" key="9">
    <source>
        <dbReference type="ARBA" id="ARBA00023065"/>
    </source>
</evidence>
<evidence type="ECO:0000256" key="15">
    <source>
        <dbReference type="PIRSR" id="PIRSR603373-2"/>
    </source>
</evidence>
<keyword evidence="2 16" id="KW-0813">Transport</keyword>
<feature type="transmembrane region" description="Helical" evidence="16">
    <location>
        <begin position="541"/>
        <end position="562"/>
    </location>
</feature>
<dbReference type="PANTHER" id="PTHR43185:SF1">
    <property type="entry name" value="FE(2+) TRANSPORTER FEOB"/>
    <property type="match status" value="1"/>
</dbReference>
<keyword evidence="3" id="KW-1003">Cell membrane</keyword>
<keyword evidence="7 16" id="KW-1133">Transmembrane helix</keyword>
<dbReference type="GO" id="GO:0046872">
    <property type="term" value="F:metal ion binding"/>
    <property type="evidence" value="ECO:0007669"/>
    <property type="project" value="UniProtKB-KW"/>
</dbReference>
<dbReference type="CDD" id="cd01879">
    <property type="entry name" value="FeoB"/>
    <property type="match status" value="1"/>
</dbReference>
<evidence type="ECO:0000256" key="10">
    <source>
        <dbReference type="ARBA" id="ARBA00023134"/>
    </source>
</evidence>
<evidence type="ECO:0000256" key="12">
    <source>
        <dbReference type="ARBA" id="ARBA00031200"/>
    </source>
</evidence>
<dbReference type="Pfam" id="PF02421">
    <property type="entry name" value="FeoB_N"/>
    <property type="match status" value="1"/>
</dbReference>
<feature type="binding site" evidence="14">
    <location>
        <begin position="42"/>
        <end position="46"/>
    </location>
    <ligand>
        <name>GTP</name>
        <dbReference type="ChEBI" id="CHEBI:37565"/>
        <label>1</label>
    </ligand>
</feature>
<evidence type="ECO:0000256" key="4">
    <source>
        <dbReference type="ARBA" id="ARBA00022496"/>
    </source>
</evidence>
<feature type="binding site" evidence="15">
    <location>
        <position position="28"/>
    </location>
    <ligand>
        <name>Mg(2+)</name>
        <dbReference type="ChEBI" id="CHEBI:18420"/>
        <label>2</label>
    </ligand>
</feature>
<dbReference type="PROSITE" id="PS51711">
    <property type="entry name" value="G_FEOB"/>
    <property type="match status" value="1"/>
</dbReference>
<evidence type="ECO:0000256" key="2">
    <source>
        <dbReference type="ARBA" id="ARBA00022448"/>
    </source>
</evidence>
<feature type="transmembrane region" description="Helical" evidence="16">
    <location>
        <begin position="453"/>
        <end position="475"/>
    </location>
</feature>
<proteinExistence type="inferred from homology"/>
<feature type="transmembrane region" description="Helical" evidence="16">
    <location>
        <begin position="511"/>
        <end position="535"/>
    </location>
</feature>
<evidence type="ECO:0000256" key="1">
    <source>
        <dbReference type="ARBA" id="ARBA00004651"/>
    </source>
</evidence>
<dbReference type="Gene3D" id="1.10.287.1770">
    <property type="match status" value="1"/>
</dbReference>
<feature type="transmembrane region" description="Helical" evidence="16">
    <location>
        <begin position="625"/>
        <end position="643"/>
    </location>
</feature>
<feature type="domain" description="FeoB-type G" evidence="17">
    <location>
        <begin position="10"/>
        <end position="172"/>
    </location>
</feature>
<dbReference type="InterPro" id="IPR041069">
    <property type="entry name" value="FeoB_Cyto"/>
</dbReference>
<keyword evidence="10 14" id="KW-0342">GTP-binding</keyword>
<dbReference type="EMBL" id="MEZJ01000025">
    <property type="protein sequence ID" value="OGD53783.1"/>
    <property type="molecule type" value="Genomic_DNA"/>
</dbReference>
<keyword evidence="4 16" id="KW-0410">Iron transport</keyword>
<feature type="transmembrane region" description="Helical" evidence="16">
    <location>
        <begin position="425"/>
        <end position="447"/>
    </location>
</feature>
<dbReference type="Pfam" id="PF17910">
    <property type="entry name" value="FeoB_Cyto"/>
    <property type="match status" value="1"/>
</dbReference>
<dbReference type="Pfam" id="PF07670">
    <property type="entry name" value="Gate"/>
    <property type="match status" value="2"/>
</dbReference>
<sequence length="646" mass="72430">MLNNNKDKKTLNIVLAGQANVGKSVIFNYLTGLHQHVGNWPGKTVEKALGTLYYQGYTINILDLPGIYSLSTYSQEELISREYIATQKPDFIINVINGLSLERNLLFTLQLLELEQPLVIALNMVNLWKEKGITVDLKILVDLLGVPVVPVAAIYNKGLTRVLDEGIKLTKQNIYPKPLRYGVEVEREIAKLIEKLKSYTFSFPLRWLAIKLLEKDKEVEKLVCTKNPQILKEAKNSILQLEKIHGHDSSVIIANERCIIVSELIKKSLKIVKPLKRTLGEKFDALSTHRIWGYPIMLLIFVLIFLTIFKFGNSLSGILENITLEWQLGWQNIFGKSLIASLGWTVVQSILALIQLAIPYIITFYFMLYFLEGWGYLARIAFLTDSLMHKIGIHGKACIPLLLGLGCNVPACLSCRILETARERFLTGVLVTFIPCSAVTVIILGLVGKSAGLNWALGLYLLNLLVIFMLGKILFKILPGEATELIMEMPDYHKPHLKTILIQTWYRLREFLFLAGPIVVFSGIIIQGLYLVGLLNPIARILNPITVGWLGLPSMAGILLIFGILRKELILVMLASILGTSNFAQVLSFSQIITLGMVSMFYIPCVATIGAFYKEFGLKNAVGIAVFKIVFAIILGGLFYRFLLLF</sequence>
<feature type="binding site" evidence="15">
    <location>
        <position position="31"/>
    </location>
    <ligand>
        <name>Mg(2+)</name>
        <dbReference type="ChEBI" id="CHEBI:18420"/>
        <label>2</label>
    </ligand>
</feature>
<protein>
    <recommendedName>
        <fullName evidence="12 13">Ferrous iron transport protein B</fullName>
    </recommendedName>
</protein>
<dbReference type="SUPFAM" id="SSF52540">
    <property type="entry name" value="P-loop containing nucleoside triphosphate hydrolases"/>
    <property type="match status" value="1"/>
</dbReference>
<evidence type="ECO:0000256" key="5">
    <source>
        <dbReference type="ARBA" id="ARBA00022692"/>
    </source>
</evidence>
<evidence type="ECO:0000259" key="17">
    <source>
        <dbReference type="PROSITE" id="PS51711"/>
    </source>
</evidence>
<evidence type="ECO:0000313" key="19">
    <source>
        <dbReference type="Proteomes" id="UP000178758"/>
    </source>
</evidence>
<dbReference type="NCBIfam" id="TIGR00437">
    <property type="entry name" value="feoB"/>
    <property type="match status" value="1"/>
</dbReference>
<comment type="function">
    <text evidence="16">Probable transporter of a GTP-driven Fe(2+) uptake system.</text>
</comment>
<dbReference type="InterPro" id="IPR011642">
    <property type="entry name" value="Gate_dom"/>
</dbReference>
<keyword evidence="6 14" id="KW-0547">Nucleotide-binding</keyword>
<keyword evidence="8 16" id="KW-0408">Iron</keyword>
<evidence type="ECO:0000256" key="16">
    <source>
        <dbReference type="RuleBase" id="RU362098"/>
    </source>
</evidence>
<dbReference type="Proteomes" id="UP000178758">
    <property type="component" value="Unassembled WGS sequence"/>
</dbReference>
<comment type="similarity">
    <text evidence="16">Belongs to the TRAFAC class TrmE-Era-EngA-EngB-Septin-like GTPase superfamily. FeoB GTPase (TC 9.A.8) family.</text>
</comment>
<feature type="transmembrane region" description="Helical" evidence="16">
    <location>
        <begin position="592"/>
        <end position="613"/>
    </location>
</feature>
<accession>A0A1F5DF73</accession>
<evidence type="ECO:0000256" key="7">
    <source>
        <dbReference type="ARBA" id="ARBA00022989"/>
    </source>
</evidence>
<dbReference type="AlphaFoldDB" id="A0A1F5DF73"/>
<keyword evidence="9" id="KW-0406">Ion transport</keyword>
<reference evidence="18 19" key="1">
    <citation type="journal article" date="2016" name="Nat. Commun.">
        <title>Thousands of microbial genomes shed light on interconnected biogeochemical processes in an aquifer system.</title>
        <authorList>
            <person name="Anantharaman K."/>
            <person name="Brown C.T."/>
            <person name="Hug L.A."/>
            <person name="Sharon I."/>
            <person name="Castelle C.J."/>
            <person name="Probst A.J."/>
            <person name="Thomas B.C."/>
            <person name="Singh A."/>
            <person name="Wilkins M.J."/>
            <person name="Karaoz U."/>
            <person name="Brodie E.L."/>
            <person name="Williams K.H."/>
            <person name="Hubbard S.S."/>
            <person name="Banfield J.F."/>
        </authorList>
    </citation>
    <scope>NUCLEOTIDE SEQUENCE [LARGE SCALE GENOMIC DNA]</scope>
</reference>
<keyword evidence="15" id="KW-0479">Metal-binding</keyword>
<dbReference type="GO" id="GO:0005525">
    <property type="term" value="F:GTP binding"/>
    <property type="evidence" value="ECO:0007669"/>
    <property type="project" value="UniProtKB-KW"/>
</dbReference>
<feature type="transmembrane region" description="Helical" evidence="16">
    <location>
        <begin position="291"/>
        <end position="309"/>
    </location>
</feature>
<gene>
    <name evidence="18" type="ORF">A3J78_02550</name>
</gene>
<evidence type="ECO:0000256" key="11">
    <source>
        <dbReference type="ARBA" id="ARBA00023136"/>
    </source>
</evidence>
<comment type="caution">
    <text evidence="18">The sequence shown here is derived from an EMBL/GenBank/DDBJ whole genome shotgun (WGS) entry which is preliminary data.</text>
</comment>
<evidence type="ECO:0000256" key="13">
    <source>
        <dbReference type="NCBIfam" id="TIGR00437"/>
    </source>
</evidence>
<feature type="transmembrane region" description="Helical" evidence="16">
    <location>
        <begin position="391"/>
        <end position="413"/>
    </location>
</feature>
<dbReference type="InterPro" id="IPR027417">
    <property type="entry name" value="P-loop_NTPase"/>
</dbReference>
<feature type="binding site" evidence="14">
    <location>
        <begin position="17"/>
        <end position="24"/>
    </location>
    <ligand>
        <name>GTP</name>
        <dbReference type="ChEBI" id="CHEBI:37565"/>
        <label>1</label>
    </ligand>
</feature>
<dbReference type="InterPro" id="IPR011640">
    <property type="entry name" value="Fe2_transport_prot_B_C"/>
</dbReference>
<feature type="binding site" evidence="14">
    <location>
        <begin position="63"/>
        <end position="66"/>
    </location>
    <ligand>
        <name>GTP</name>
        <dbReference type="ChEBI" id="CHEBI:37565"/>
        <label>1</label>
    </ligand>
</feature>
<organism evidence="18 19">
    <name type="scientific">Candidatus Beckwithbacteria bacterium RBG_13_35_6</name>
    <dbReference type="NCBI Taxonomy" id="1797456"/>
    <lineage>
        <taxon>Bacteria</taxon>
        <taxon>Candidatus Beckwithiibacteriota</taxon>
    </lineage>
</organism>
<evidence type="ECO:0000313" key="18">
    <source>
        <dbReference type="EMBL" id="OGD53783.1"/>
    </source>
</evidence>
<dbReference type="Pfam" id="PF07664">
    <property type="entry name" value="FeoB_C"/>
    <property type="match status" value="1"/>
</dbReference>
<name>A0A1F5DF73_9BACT</name>
<evidence type="ECO:0000256" key="6">
    <source>
        <dbReference type="ARBA" id="ARBA00022741"/>
    </source>
</evidence>
<dbReference type="GO" id="GO:0005886">
    <property type="term" value="C:plasma membrane"/>
    <property type="evidence" value="ECO:0007669"/>
    <property type="project" value="UniProtKB-SubCell"/>
</dbReference>
<dbReference type="Gene3D" id="3.40.50.300">
    <property type="entry name" value="P-loop containing nucleotide triphosphate hydrolases"/>
    <property type="match status" value="1"/>
</dbReference>
<feature type="transmembrane region" description="Helical" evidence="16">
    <location>
        <begin position="350"/>
        <end position="371"/>
    </location>
</feature>